<evidence type="ECO:0000313" key="3">
    <source>
        <dbReference type="Proteomes" id="UP000078559"/>
    </source>
</evidence>
<dbReference type="OrthoDB" id="5205989at2759"/>
<name>A0A194VMB1_CYTMA</name>
<organism evidence="2 3">
    <name type="scientific">Cytospora mali</name>
    <name type="common">Apple Valsa canker fungus</name>
    <name type="synonym">Valsa mali</name>
    <dbReference type="NCBI Taxonomy" id="578113"/>
    <lineage>
        <taxon>Eukaryota</taxon>
        <taxon>Fungi</taxon>
        <taxon>Dikarya</taxon>
        <taxon>Ascomycota</taxon>
        <taxon>Pezizomycotina</taxon>
        <taxon>Sordariomycetes</taxon>
        <taxon>Sordariomycetidae</taxon>
        <taxon>Diaporthales</taxon>
        <taxon>Cytosporaceae</taxon>
        <taxon>Cytospora</taxon>
    </lineage>
</organism>
<evidence type="ECO:0000313" key="2">
    <source>
        <dbReference type="EMBL" id="KUI65137.1"/>
    </source>
</evidence>
<dbReference type="AlphaFoldDB" id="A0A194VMB1"/>
<accession>A0A194VMB1</accession>
<protein>
    <submittedName>
        <fullName evidence="2">Uncharacterized protein</fullName>
    </submittedName>
</protein>
<evidence type="ECO:0000256" key="1">
    <source>
        <dbReference type="SAM" id="Coils"/>
    </source>
</evidence>
<gene>
    <name evidence="2" type="ORF">VM1G_00662</name>
</gene>
<sequence length="272" mass="31437">MAAENMFPESDFQLSDILESDYPLLLSTTGHQVYEDDTKSMLKAILYRLDCLEREVAQMVRQEGRFANIEKELSKQNRLEKIETELGKVAQSTISLAKDLKSFSVDITSQIKHMEGEESVIDGGHTTIISTAFTNLVILYYVNQPIIMASNKMLPPVPSIRDFVTCDLTKVHNPETYAQLLEQENEQLRLRYQQLQLQLQNLEDTLNAQKERERLMKGQVDRYSKELKRRDKIIGEIAETIISEFQRYTQALEHNELGEEIHVYSSFDESPI</sequence>
<dbReference type="SMR" id="A0A194VMB1"/>
<feature type="coiled-coil region" evidence="1">
    <location>
        <begin position="178"/>
        <end position="219"/>
    </location>
</feature>
<keyword evidence="1" id="KW-0175">Coiled coil</keyword>
<reference evidence="2" key="1">
    <citation type="submission" date="2014-12" db="EMBL/GenBank/DDBJ databases">
        <title>Genome Sequence of Valsa Canker Pathogens Uncovers a Specific Adaption of Colonization on Woody Bark.</title>
        <authorList>
            <person name="Yin Z."/>
            <person name="Liu H."/>
            <person name="Gao X."/>
            <person name="Li Z."/>
            <person name="Song N."/>
            <person name="Ke X."/>
            <person name="Dai Q."/>
            <person name="Wu Y."/>
            <person name="Sun Y."/>
            <person name="Xu J.-R."/>
            <person name="Kang Z.K."/>
            <person name="Wang L."/>
            <person name="Huang L."/>
        </authorList>
    </citation>
    <scope>NUCLEOTIDE SEQUENCE [LARGE SCALE GENOMIC DNA]</scope>
    <source>
        <strain evidence="2">03-8</strain>
    </source>
</reference>
<dbReference type="Proteomes" id="UP000078559">
    <property type="component" value="Chromosome 1"/>
</dbReference>
<dbReference type="EMBL" id="CM003098">
    <property type="protein sequence ID" value="KUI65137.1"/>
    <property type="molecule type" value="Genomic_DNA"/>
</dbReference>
<proteinExistence type="predicted"/>
<keyword evidence="3" id="KW-1185">Reference proteome</keyword>